<proteinExistence type="predicted"/>
<dbReference type="AlphaFoldDB" id="A0A9Q9HJC8"/>
<dbReference type="RefSeq" id="WP_259972455.1">
    <property type="nucleotide sequence ID" value="NZ_CP081070.1"/>
</dbReference>
<reference evidence="2" key="1">
    <citation type="submission" date="2021-08" db="EMBL/GenBank/DDBJ databases">
        <authorList>
            <person name="Nwanade C."/>
            <person name="Wang M."/>
            <person name="Masoudi A."/>
            <person name="Yu Z."/>
            <person name="Liu J."/>
        </authorList>
    </citation>
    <scope>NUCLEOTIDE SEQUENCE</scope>
    <source>
        <strain evidence="2">S122</strain>
    </source>
</reference>
<evidence type="ECO:0000313" key="3">
    <source>
        <dbReference type="Proteomes" id="UP001058713"/>
    </source>
</evidence>
<dbReference type="Proteomes" id="UP001058713">
    <property type="component" value="Chromosome"/>
</dbReference>
<dbReference type="KEGG" id="lcae:K3721_08060"/>
<sequence>MTDVLDPVEHSFNCPEFPHDVFYQFEYALRFELGGEGVSTARPVKRFIQAFDRGKSVAAELFDGSQTVWMLTSDYCGAEPPRKRLKPYKCCGLKRKDFQYLGAISQRENPHVDDEDGEVFRHWDAVELANQAQLNELLWLSLGAELGIQPASSSSIYFVDFSRGLVLHPYDDRGMDVAAVCKEDLSSLYYARKDWLLEYNMERMQALFEV</sequence>
<protein>
    <submittedName>
        <fullName evidence="2">DUF3885 domain-containing protein</fullName>
    </submittedName>
</protein>
<gene>
    <name evidence="2" type="ORF">K3721_08060</name>
</gene>
<organism evidence="2 3">
    <name type="scientific">Leisingera caerulea</name>
    <name type="common">Phaeobacter caeruleus</name>
    <dbReference type="NCBI Taxonomy" id="506591"/>
    <lineage>
        <taxon>Bacteria</taxon>
        <taxon>Pseudomonadati</taxon>
        <taxon>Pseudomonadota</taxon>
        <taxon>Alphaproteobacteria</taxon>
        <taxon>Rhodobacterales</taxon>
        <taxon>Roseobacteraceae</taxon>
        <taxon>Leisingera</taxon>
    </lineage>
</organism>
<evidence type="ECO:0000259" key="1">
    <source>
        <dbReference type="Pfam" id="PF13021"/>
    </source>
</evidence>
<feature type="domain" description="DUF3885" evidence="1">
    <location>
        <begin position="10"/>
        <end position="200"/>
    </location>
</feature>
<dbReference type="InterPro" id="IPR024976">
    <property type="entry name" value="DUF3885"/>
</dbReference>
<name>A0A9Q9HJC8_LEICA</name>
<accession>A0A9Q9HJC8</accession>
<dbReference type="EMBL" id="CP081070">
    <property type="protein sequence ID" value="UWQ55481.1"/>
    <property type="molecule type" value="Genomic_DNA"/>
</dbReference>
<evidence type="ECO:0000313" key="2">
    <source>
        <dbReference type="EMBL" id="UWQ55481.1"/>
    </source>
</evidence>
<dbReference type="Pfam" id="PF13021">
    <property type="entry name" value="DUF3885"/>
    <property type="match status" value="1"/>
</dbReference>